<feature type="active site" description="Cysteine radical intermediate" evidence="14">
    <location>
        <position position="413"/>
    </location>
</feature>
<comment type="subunit">
    <text evidence="16">Homodimer.</text>
</comment>
<evidence type="ECO:0000256" key="7">
    <source>
        <dbReference type="ARBA" id="ARBA00022526"/>
    </source>
</evidence>
<dbReference type="GO" id="GO:0005829">
    <property type="term" value="C:cytosol"/>
    <property type="evidence" value="ECO:0007669"/>
    <property type="project" value="TreeGrafter"/>
</dbReference>
<dbReference type="InterPro" id="IPR004184">
    <property type="entry name" value="PFL_dom"/>
</dbReference>
<keyword evidence="11 16" id="KW-0012">Acyltransferase</keyword>
<reference evidence="19" key="2">
    <citation type="journal article" date="2021" name="PeerJ">
        <title>Extensive microbial diversity within the chicken gut microbiome revealed by metagenomics and culture.</title>
        <authorList>
            <person name="Gilroy R."/>
            <person name="Ravi A."/>
            <person name="Getino M."/>
            <person name="Pursley I."/>
            <person name="Horton D.L."/>
            <person name="Alikhan N.F."/>
            <person name="Baker D."/>
            <person name="Gharbi K."/>
            <person name="Hall N."/>
            <person name="Watson M."/>
            <person name="Adriaenssens E.M."/>
            <person name="Foster-Nyarko E."/>
            <person name="Jarju S."/>
            <person name="Secka A."/>
            <person name="Antonio M."/>
            <person name="Oren A."/>
            <person name="Chaudhuri R.R."/>
            <person name="La Ragione R."/>
            <person name="Hildebrand F."/>
            <person name="Pallen M.J."/>
        </authorList>
    </citation>
    <scope>NUCLEOTIDE SEQUENCE</scope>
    <source>
        <strain evidence="19">CHK181-108</strain>
    </source>
</reference>
<dbReference type="Proteomes" id="UP000824165">
    <property type="component" value="Unassembled WGS sequence"/>
</dbReference>
<dbReference type="AlphaFoldDB" id="A0A9D1KP47"/>
<evidence type="ECO:0000256" key="14">
    <source>
        <dbReference type="PIRSR" id="PIRSR000379-1"/>
    </source>
</evidence>
<dbReference type="GO" id="GO:0006006">
    <property type="term" value="P:glucose metabolic process"/>
    <property type="evidence" value="ECO:0007669"/>
    <property type="project" value="UniProtKB-UniRule"/>
</dbReference>
<comment type="caution">
    <text evidence="15">Lacks conserved residue(s) required for the propagation of feature annotation.</text>
</comment>
<evidence type="ECO:0000256" key="15">
    <source>
        <dbReference type="PROSITE-ProRule" id="PRU00493"/>
    </source>
</evidence>
<evidence type="ECO:0000256" key="2">
    <source>
        <dbReference type="ARBA" id="ARBA00004809"/>
    </source>
</evidence>
<dbReference type="Pfam" id="PF02901">
    <property type="entry name" value="PFL-like"/>
    <property type="match status" value="1"/>
</dbReference>
<evidence type="ECO:0000256" key="13">
    <source>
        <dbReference type="ARBA" id="ARBA00049029"/>
    </source>
</evidence>
<evidence type="ECO:0000256" key="5">
    <source>
        <dbReference type="ARBA" id="ARBA00013897"/>
    </source>
</evidence>
<sequence length="697" mass="78426">MEENQCKAWEGFVSGKWNDGGAVNVRDFIQRNYTPYDGDASFLEGPTKDTSDLWDMVCELSKKEREAGGVLDMDTKVVSTLTSHGPGYLDKSKEKIVGFQTDKPFKRSLQPFGGIRMAQTACKNYGYEVDPEIVKIFTEYRKTHNQGVFDAYTPEMRAARHSAIITGLPDAYGRGRIIGDYRRVALYGVDYLIRDKQHQLDTSLVRMTSENIRLREELSEQIRALGKLKEMAQIYGIDISEPAKNAQEAVQWLYFGYLAAVKDQNGAAMSLGRTSTFLDIYIERDLKNGVITESEAQELIDHFIMKLRLVKFARTPEYNELFSGDPTWVTESIGGIGIDGRHMVTKNSFRYLHTLDNLGTAPEPNMTVLWSTKLPRNFKRYCAEMSIKTSSIQYENDDLMRVSHGDDYAIACCVSSMRVGKEMQFFGARANLAKCLLYAINGGVDERLKTQIGPRYRPVEGDYLDFDDVMQKYDDMMEWLAGLYVNTLNVIHYMHDKYCYESIQMALHDREVKRYFATGIAGLSVVADSLSAIKYAKVRCIRDENGIVVDYDVEGDFPKYGNNDDRVDSIAVDIVKRFMDKIRKHHTYRKSIPTMSILTITSNVVYGKKTGNTPDGRKAGVPLAPGANPMHGRDTHGAVASLASVAKLPFKDAQDGISNTFSIIPNALGKDEVFMGDLEIELDKGCCEGNVCGINEE</sequence>
<comment type="caution">
    <text evidence="19">The sequence shown here is derived from an EMBL/GenBank/DDBJ whole genome shotgun (WGS) entry which is preliminary data.</text>
</comment>
<evidence type="ECO:0000256" key="3">
    <source>
        <dbReference type="ARBA" id="ARBA00008375"/>
    </source>
</evidence>
<comment type="subcellular location">
    <subcellularLocation>
        <location evidence="1 16">Cytoplasm</location>
    </subcellularLocation>
</comment>
<name>A0A9D1KP47_9FIRM</name>
<evidence type="ECO:0000259" key="18">
    <source>
        <dbReference type="PROSITE" id="PS51554"/>
    </source>
</evidence>
<comment type="pathway">
    <text evidence="2 16">Fermentation; pyruvate fermentation; formate from pyruvate: step 1/1.</text>
</comment>
<evidence type="ECO:0000256" key="11">
    <source>
        <dbReference type="ARBA" id="ARBA00023315"/>
    </source>
</evidence>
<feature type="domain" description="PFL" evidence="18">
    <location>
        <begin position="3"/>
        <end position="618"/>
    </location>
</feature>
<evidence type="ECO:0000256" key="9">
    <source>
        <dbReference type="ARBA" id="ARBA00022818"/>
    </source>
</evidence>
<dbReference type="CDD" id="cd01678">
    <property type="entry name" value="PFL1"/>
    <property type="match status" value="1"/>
</dbReference>
<evidence type="ECO:0000313" key="20">
    <source>
        <dbReference type="Proteomes" id="UP000824165"/>
    </source>
</evidence>
<reference evidence="19" key="1">
    <citation type="submission" date="2020-10" db="EMBL/GenBank/DDBJ databases">
        <authorList>
            <person name="Gilroy R."/>
        </authorList>
    </citation>
    <scope>NUCLEOTIDE SEQUENCE</scope>
    <source>
        <strain evidence="19">CHK181-108</strain>
    </source>
</reference>
<keyword evidence="9 16" id="KW-0556">Organic radical</keyword>
<dbReference type="NCBIfam" id="TIGR01255">
    <property type="entry name" value="pyr_form_ly_1"/>
    <property type="match status" value="1"/>
</dbReference>
<dbReference type="PIRSF" id="PIRSF000379">
    <property type="entry name" value="For_Ac_trans_1"/>
    <property type="match status" value="1"/>
</dbReference>
<organism evidence="19 20">
    <name type="scientific">Candidatus Ornithomonoglobus intestinigallinarum</name>
    <dbReference type="NCBI Taxonomy" id="2840894"/>
    <lineage>
        <taxon>Bacteria</taxon>
        <taxon>Bacillati</taxon>
        <taxon>Bacillota</taxon>
        <taxon>Clostridia</taxon>
        <taxon>Candidatus Ornithomonoglobus</taxon>
    </lineage>
</organism>
<keyword evidence="8 16" id="KW-0808">Transferase</keyword>
<dbReference type="InterPro" id="IPR005949">
    <property type="entry name" value="Form_AcTrfase"/>
</dbReference>
<gene>
    <name evidence="19" type="primary">pflB</name>
    <name evidence="19" type="ORF">IAA60_00095</name>
</gene>
<evidence type="ECO:0000313" key="19">
    <source>
        <dbReference type="EMBL" id="HIT84285.1"/>
    </source>
</evidence>
<dbReference type="InterPro" id="IPR050244">
    <property type="entry name" value="Auton_GlycylRad_Cofactor"/>
</dbReference>
<dbReference type="PROSITE" id="PS51149">
    <property type="entry name" value="GLY_RADICAL_2"/>
    <property type="match status" value="1"/>
</dbReference>
<keyword evidence="6 16" id="KW-0963">Cytoplasm</keyword>
<dbReference type="GO" id="GO:0008861">
    <property type="term" value="F:formate C-acetyltransferase activity"/>
    <property type="evidence" value="ECO:0007669"/>
    <property type="project" value="UniProtKB-UniRule"/>
</dbReference>
<dbReference type="EMBL" id="DVLU01000001">
    <property type="protein sequence ID" value="HIT84285.1"/>
    <property type="molecule type" value="Genomic_DNA"/>
</dbReference>
<dbReference type="InterPro" id="IPR001150">
    <property type="entry name" value="Gly_radical"/>
</dbReference>
<comment type="catalytic activity">
    <reaction evidence="13 16">
        <text>formate + acetyl-CoA = pyruvate + CoA</text>
        <dbReference type="Rhea" id="RHEA:11844"/>
        <dbReference type="ChEBI" id="CHEBI:15361"/>
        <dbReference type="ChEBI" id="CHEBI:15740"/>
        <dbReference type="ChEBI" id="CHEBI:57287"/>
        <dbReference type="ChEBI" id="CHEBI:57288"/>
        <dbReference type="EC" id="2.3.1.54"/>
    </reaction>
</comment>
<proteinExistence type="inferred from homology"/>
<evidence type="ECO:0000259" key="17">
    <source>
        <dbReference type="PROSITE" id="PS51149"/>
    </source>
</evidence>
<evidence type="ECO:0000256" key="12">
    <source>
        <dbReference type="ARBA" id="ARBA00031063"/>
    </source>
</evidence>
<protein>
    <recommendedName>
        <fullName evidence="5 16">Formate acetyltransferase</fullName>
        <ecNumber evidence="4 16">2.3.1.54</ecNumber>
    </recommendedName>
    <alternativeName>
        <fullName evidence="12 16">Pyruvate formate-lyase</fullName>
    </alternativeName>
</protein>
<feature type="active site" description="S-acetylcysteine intermediate" evidence="14">
    <location>
        <position position="412"/>
    </location>
</feature>
<evidence type="ECO:0000256" key="4">
    <source>
        <dbReference type="ARBA" id="ARBA00013214"/>
    </source>
</evidence>
<dbReference type="SUPFAM" id="SSF51998">
    <property type="entry name" value="PFL-like glycyl radical enzymes"/>
    <property type="match status" value="1"/>
</dbReference>
<dbReference type="EC" id="2.3.1.54" evidence="4 16"/>
<comment type="similarity">
    <text evidence="3 16">Belongs to the glycyl radical enzyme (GRE) family. PFL subfamily.</text>
</comment>
<dbReference type="Pfam" id="PF01228">
    <property type="entry name" value="Gly_radical"/>
    <property type="match status" value="1"/>
</dbReference>
<dbReference type="Gene3D" id="3.20.70.20">
    <property type="match status" value="1"/>
</dbReference>
<evidence type="ECO:0000256" key="10">
    <source>
        <dbReference type="ARBA" id="ARBA00023277"/>
    </source>
</evidence>
<keyword evidence="10 16" id="KW-0119">Carbohydrate metabolism</keyword>
<feature type="domain" description="Glycine radical" evidence="17">
    <location>
        <begin position="625"/>
        <end position="697"/>
    </location>
</feature>
<evidence type="ECO:0000256" key="8">
    <source>
        <dbReference type="ARBA" id="ARBA00022679"/>
    </source>
</evidence>
<evidence type="ECO:0000256" key="6">
    <source>
        <dbReference type="ARBA" id="ARBA00022490"/>
    </source>
</evidence>
<evidence type="ECO:0000256" key="16">
    <source>
        <dbReference type="RuleBase" id="RU368075"/>
    </source>
</evidence>
<keyword evidence="7 16" id="KW-0313">Glucose metabolism</keyword>
<accession>A0A9D1KP47</accession>
<dbReference type="PROSITE" id="PS51554">
    <property type="entry name" value="PFL"/>
    <property type="match status" value="1"/>
</dbReference>
<evidence type="ECO:0000256" key="1">
    <source>
        <dbReference type="ARBA" id="ARBA00004496"/>
    </source>
</evidence>
<dbReference type="PANTHER" id="PTHR30191:SF0">
    <property type="entry name" value="FORMATE ACETYLTRANSFERASE 1"/>
    <property type="match status" value="1"/>
</dbReference>
<dbReference type="PANTHER" id="PTHR30191">
    <property type="entry name" value="FORMATE ACETYLTRANSFERASE"/>
    <property type="match status" value="1"/>
</dbReference>